<evidence type="ECO:0000313" key="3">
    <source>
        <dbReference type="Proteomes" id="UP000306196"/>
    </source>
</evidence>
<keyword evidence="1" id="KW-0732">Signal</keyword>
<dbReference type="EMBL" id="VAUV01000008">
    <property type="protein sequence ID" value="TLD70363.1"/>
    <property type="molecule type" value="Genomic_DNA"/>
</dbReference>
<feature type="signal peptide" evidence="1">
    <location>
        <begin position="1"/>
        <end position="22"/>
    </location>
</feature>
<dbReference type="AlphaFoldDB" id="A0A5R8KDI0"/>
<sequence length="82" mass="8703">MKSITILGFSAIALLFSSCASTGGSTAGVKPYTSDTCVMTDNKLGSMGPVITKVYDGKEVKFCCKPCVTKLEKDPQKYLANL</sequence>
<comment type="caution">
    <text evidence="2">The sequence shown here is derived from an EMBL/GenBank/DDBJ whole genome shotgun (WGS) entry which is preliminary data.</text>
</comment>
<dbReference type="Proteomes" id="UP000306196">
    <property type="component" value="Unassembled WGS sequence"/>
</dbReference>
<proteinExistence type="predicted"/>
<accession>A0A5R8KDI0</accession>
<evidence type="ECO:0000256" key="1">
    <source>
        <dbReference type="SAM" id="SignalP"/>
    </source>
</evidence>
<dbReference type="PROSITE" id="PS51257">
    <property type="entry name" value="PROKAR_LIPOPROTEIN"/>
    <property type="match status" value="1"/>
</dbReference>
<dbReference type="RefSeq" id="WP_138086419.1">
    <property type="nucleotide sequence ID" value="NZ_VAUV01000008.1"/>
</dbReference>
<dbReference type="OrthoDB" id="200209at2"/>
<gene>
    <name evidence="2" type="ORF">FEM03_11550</name>
</gene>
<name>A0A5R8KDI0_9BACT</name>
<organism evidence="2 3">
    <name type="scientific">Phragmitibacter flavus</name>
    <dbReference type="NCBI Taxonomy" id="2576071"/>
    <lineage>
        <taxon>Bacteria</taxon>
        <taxon>Pseudomonadati</taxon>
        <taxon>Verrucomicrobiota</taxon>
        <taxon>Verrucomicrobiia</taxon>
        <taxon>Verrucomicrobiales</taxon>
        <taxon>Verrucomicrobiaceae</taxon>
        <taxon>Phragmitibacter</taxon>
    </lineage>
</organism>
<reference evidence="2 3" key="1">
    <citation type="submission" date="2019-05" db="EMBL/GenBank/DDBJ databases">
        <title>Verrucobacter flavum gen. nov., sp. nov. a new member of the family Verrucomicrobiaceae.</title>
        <authorList>
            <person name="Szuroczki S."/>
            <person name="Abbaszade G."/>
            <person name="Szabo A."/>
            <person name="Felfoldi T."/>
            <person name="Schumann P."/>
            <person name="Boka K."/>
            <person name="Keki Z."/>
            <person name="Toumi M."/>
            <person name="Toth E."/>
        </authorList>
    </citation>
    <scope>NUCLEOTIDE SEQUENCE [LARGE SCALE GENOMIC DNA]</scope>
    <source>
        <strain evidence="2 3">MG-N-17</strain>
    </source>
</reference>
<feature type="chain" id="PRO_5024290729" description="YHS domain-containing protein" evidence="1">
    <location>
        <begin position="23"/>
        <end position="82"/>
    </location>
</feature>
<protein>
    <recommendedName>
        <fullName evidence="4">YHS domain-containing protein</fullName>
    </recommendedName>
</protein>
<evidence type="ECO:0008006" key="4">
    <source>
        <dbReference type="Google" id="ProtNLM"/>
    </source>
</evidence>
<keyword evidence="3" id="KW-1185">Reference proteome</keyword>
<evidence type="ECO:0000313" key="2">
    <source>
        <dbReference type="EMBL" id="TLD70363.1"/>
    </source>
</evidence>